<feature type="chain" id="PRO_5003533700" evidence="2">
    <location>
        <begin position="21"/>
        <end position="223"/>
    </location>
</feature>
<dbReference type="Proteomes" id="UP000009009">
    <property type="component" value="Unassembled WGS sequence"/>
</dbReference>
<accession>H0H200</accession>
<feature type="signal peptide" evidence="2">
    <location>
        <begin position="1"/>
        <end position="20"/>
    </location>
</feature>
<keyword evidence="2" id="KW-0732">Signal</keyword>
<gene>
    <name evidence="3" type="ORF">VIN7_10329</name>
</gene>
<evidence type="ECO:0000256" key="2">
    <source>
        <dbReference type="SAM" id="SignalP"/>
    </source>
</evidence>
<keyword evidence="1" id="KW-1133">Transmembrane helix</keyword>
<dbReference type="PhylomeDB" id="H0H200"/>
<feature type="transmembrane region" description="Helical" evidence="1">
    <location>
        <begin position="202"/>
        <end position="220"/>
    </location>
</feature>
<protein>
    <submittedName>
        <fullName evidence="3">Spo19p</fullName>
    </submittedName>
</protein>
<reference evidence="3 4" key="1">
    <citation type="journal article" date="2012" name="FEMS Yeast Res.">
        <title>The genome sequence of the wine yeast VIN7 reveals an allotriploid hybrid genome with Saccharomyces cerevisiae and Saccharomyces kudriavzevii origins.</title>
        <authorList>
            <person name="Borneman A.R."/>
            <person name="Desany B.A."/>
            <person name="Riches D."/>
            <person name="Affourtit J.P."/>
            <person name="Forgan A.H."/>
            <person name="Pretorius I.S."/>
            <person name="Egholm M."/>
            <person name="Chambers P.J."/>
        </authorList>
    </citation>
    <scope>NUCLEOTIDE SEQUENCE [LARGE SCALE GENOMIC DNA]</scope>
    <source>
        <strain evidence="3 4">VIN7</strain>
    </source>
</reference>
<dbReference type="HOGENOM" id="CLU_1240746_0_0_1"/>
<comment type="caution">
    <text evidence="3">The sequence shown here is derived from an EMBL/GenBank/DDBJ whole genome shotgun (WGS) entry which is preliminary data.</text>
</comment>
<sequence length="223" mass="25054">MRKQILLVAAQSILCSTVFGERTNVGLSTEELGGDSIVYFNEEPIVVEIDKNSIDKKALEHLANTRNVVLTDLPETLEFIDANEYAKIKAKSDMLLEYINEYEFDDFEGSSEGGLDEEEEEDLIYDFNVQAKDTDKFNKNVYEAVIEKDIVDVYDNNLTSSTTIESSTTIDAYKTFHSYVASSTPYSNVSISDEDYDNAGTYLTPTTVALAVMLTILLFIQTY</sequence>
<evidence type="ECO:0000256" key="1">
    <source>
        <dbReference type="SAM" id="Phobius"/>
    </source>
</evidence>
<proteinExistence type="predicted"/>
<dbReference type="AlphaFoldDB" id="H0H200"/>
<dbReference type="EMBL" id="AGVY01000382">
    <property type="protein sequence ID" value="EHM99875.1"/>
    <property type="molecule type" value="Genomic_DNA"/>
</dbReference>
<name>H0H200_SACCK</name>
<keyword evidence="1" id="KW-0472">Membrane</keyword>
<organism evidence="3 4">
    <name type="scientific">Saccharomyces cerevisiae x Saccharomyces kudriavzevii (strain VIN7)</name>
    <name type="common">Yeast</name>
    <dbReference type="NCBI Taxonomy" id="1095631"/>
    <lineage>
        <taxon>Eukaryota</taxon>
        <taxon>Fungi</taxon>
        <taxon>Dikarya</taxon>
        <taxon>Ascomycota</taxon>
        <taxon>Saccharomycotina</taxon>
        <taxon>Saccharomycetes</taxon>
        <taxon>Saccharomycetales</taxon>
        <taxon>Saccharomycetaceae</taxon>
        <taxon>Saccharomyces</taxon>
    </lineage>
</organism>
<keyword evidence="1" id="KW-0812">Transmembrane</keyword>
<dbReference type="OrthoDB" id="4058759at2759"/>
<keyword evidence="4" id="KW-1185">Reference proteome</keyword>
<evidence type="ECO:0000313" key="4">
    <source>
        <dbReference type="Proteomes" id="UP000009009"/>
    </source>
</evidence>
<evidence type="ECO:0000313" key="3">
    <source>
        <dbReference type="EMBL" id="EHM99875.1"/>
    </source>
</evidence>